<reference evidence="1 2" key="1">
    <citation type="submission" date="2019-07" db="EMBL/GenBank/DDBJ databases">
        <title>Whole genome shotgun sequence of Sporosarcina luteola NBRC 105378.</title>
        <authorList>
            <person name="Hosoyama A."/>
            <person name="Uohara A."/>
            <person name="Ohji S."/>
            <person name="Ichikawa N."/>
        </authorList>
    </citation>
    <scope>NUCLEOTIDE SEQUENCE [LARGE SCALE GENOMIC DNA]</scope>
    <source>
        <strain evidence="1 2">NBRC 105378</strain>
    </source>
</reference>
<protein>
    <submittedName>
        <fullName evidence="1">Uncharacterized protein</fullName>
    </submittedName>
</protein>
<evidence type="ECO:0000313" key="1">
    <source>
        <dbReference type="EMBL" id="GEN82082.1"/>
    </source>
</evidence>
<proteinExistence type="predicted"/>
<dbReference type="OrthoDB" id="1736525at2"/>
<name>A0A511Z3T0_9BACL</name>
<keyword evidence="2" id="KW-1185">Reference proteome</keyword>
<sequence>MKSYELYRFDENEIKRNTEDLFNTDMTSYPTGVLRFINEDGTIQERMVGQSYRSQQLSMDYAHGGHSQMRELLKEDEALSFAQVDSTFLSVHTLQSDGQDIVDQWYLNSENLLFENDEHREDWMLESAKYYKKRNSWYTAIGPFNKMVTTTEPLPENGQGYGRSLLLLKEDRALTLYHQQQDRYFENLIFNSFVNLKNFRGEKPYWETEVTSTYLKDLYGITAPFIDTRFNEQIALFYYRSGDEFGIKDSKEPLRSYADLLVSRKDEGHIIPIAKDAFYISDYFPLIQDVQTHSSMNHVLGGMNILLMAYNEFGDEKYLETAKSIQKAITIQKDEWIRDNKDIWYRIAPDLGFKGDDYKHLTLEDLINSYQLWSAIDPTYLPVLEEMIESKAA</sequence>
<comment type="caution">
    <text evidence="1">The sequence shown here is derived from an EMBL/GenBank/DDBJ whole genome shotgun (WGS) entry which is preliminary data.</text>
</comment>
<dbReference type="RefSeq" id="WP_147054772.1">
    <property type="nucleotide sequence ID" value="NZ_BJYL01000004.1"/>
</dbReference>
<dbReference type="AlphaFoldDB" id="A0A511Z3T0"/>
<gene>
    <name evidence="1" type="ORF">SLU01_03940</name>
</gene>
<accession>A0A511Z3T0</accession>
<organism evidence="1 2">
    <name type="scientific">Sporosarcina luteola</name>
    <dbReference type="NCBI Taxonomy" id="582850"/>
    <lineage>
        <taxon>Bacteria</taxon>
        <taxon>Bacillati</taxon>
        <taxon>Bacillota</taxon>
        <taxon>Bacilli</taxon>
        <taxon>Bacillales</taxon>
        <taxon>Caryophanaceae</taxon>
        <taxon>Sporosarcina</taxon>
    </lineage>
</organism>
<dbReference type="EMBL" id="BJYL01000004">
    <property type="protein sequence ID" value="GEN82082.1"/>
    <property type="molecule type" value="Genomic_DNA"/>
</dbReference>
<evidence type="ECO:0000313" key="2">
    <source>
        <dbReference type="Proteomes" id="UP000321901"/>
    </source>
</evidence>
<dbReference type="Proteomes" id="UP000321901">
    <property type="component" value="Unassembled WGS sequence"/>
</dbReference>